<keyword evidence="4" id="KW-1185">Reference proteome</keyword>
<dbReference type="Proteomes" id="UP000798602">
    <property type="component" value="Unassembled WGS sequence"/>
</dbReference>
<feature type="compositionally biased region" description="Low complexity" evidence="1">
    <location>
        <begin position="214"/>
        <end position="224"/>
    </location>
</feature>
<evidence type="ECO:0000313" key="4">
    <source>
        <dbReference type="Proteomes" id="UP000798602"/>
    </source>
</evidence>
<feature type="region of interest" description="Disordered" evidence="1">
    <location>
        <begin position="207"/>
        <end position="253"/>
    </location>
</feature>
<feature type="signal peptide" evidence="2">
    <location>
        <begin position="1"/>
        <end position="19"/>
    </location>
</feature>
<evidence type="ECO:0000313" key="3">
    <source>
        <dbReference type="EMBL" id="NBL64572.1"/>
    </source>
</evidence>
<feature type="compositionally biased region" description="Polar residues" evidence="1">
    <location>
        <begin position="244"/>
        <end position="253"/>
    </location>
</feature>
<proteinExistence type="predicted"/>
<evidence type="ECO:0000256" key="1">
    <source>
        <dbReference type="SAM" id="MobiDB-lite"/>
    </source>
</evidence>
<feature type="compositionally biased region" description="Gly residues" evidence="1">
    <location>
        <begin position="225"/>
        <end position="234"/>
    </location>
</feature>
<accession>A0ABW9ZB78</accession>
<dbReference type="RefSeq" id="WP_166536401.1">
    <property type="nucleotide sequence ID" value="NZ_JAABLM010000005.1"/>
</dbReference>
<dbReference type="EMBL" id="JAABLM010000005">
    <property type="protein sequence ID" value="NBL64572.1"/>
    <property type="molecule type" value="Genomic_DNA"/>
</dbReference>
<evidence type="ECO:0000256" key="2">
    <source>
        <dbReference type="SAM" id="SignalP"/>
    </source>
</evidence>
<name>A0ABW9ZB78_9FLAO</name>
<organism evidence="3 4">
    <name type="scientific">Flavobacterium ichthyis</name>
    <dbReference type="NCBI Taxonomy" id="2698827"/>
    <lineage>
        <taxon>Bacteria</taxon>
        <taxon>Pseudomonadati</taxon>
        <taxon>Bacteroidota</taxon>
        <taxon>Flavobacteriia</taxon>
        <taxon>Flavobacteriales</taxon>
        <taxon>Flavobacteriaceae</taxon>
        <taxon>Flavobacterium</taxon>
    </lineage>
</organism>
<feature type="chain" id="PRO_5047150267" evidence="2">
    <location>
        <begin position="20"/>
        <end position="479"/>
    </location>
</feature>
<comment type="caution">
    <text evidence="3">The sequence shown here is derived from an EMBL/GenBank/DDBJ whole genome shotgun (WGS) entry which is preliminary data.</text>
</comment>
<protein>
    <submittedName>
        <fullName evidence="3">Uncharacterized protein</fullName>
    </submittedName>
</protein>
<gene>
    <name evidence="3" type="ORF">GV828_05080</name>
</gene>
<keyword evidence="2" id="KW-0732">Signal</keyword>
<dbReference type="PROSITE" id="PS51257">
    <property type="entry name" value="PROKAR_LIPOPROTEIN"/>
    <property type="match status" value="1"/>
</dbReference>
<sequence>MIKKLFGVFLLVVFSFLTGCSKDIYEDNIYSENRSLKKISFNEFKNNSVAYEKFQRFKNVSKNKLSRTSDSLHNFEVDTLHGIYLKKEDYESYTFKIITPPNEKLNNLVFSKNENGEFDLFRIEYDFTEEEFSYLTQSELNNKKTKYYPLEIDQTNARVHMEIVCVEFWVLDYTINGQGESYTSGVPTWVLEASYCESVMINTNDGGGGGGFGTNNPGNSNNPGGSSGGGGAYGPGNPPIITPPVSTKPSYNDQTSNCNRLKFLIKSRKNGDPPSPNIKPKLQALRSQLNPERELGFRLKKTGNQYTNPDIPITNTTGKSVSFRTGLEIYGAVHTHPTIGADPMFSWGDVYGLSKIYEETASENKTSVVLILVCQDKEGNQKIYAIKINDFDALKQKLDDDLAEAEGNSFWQKKRWIHINKYTPLFQESDHNHVRAFLNYFGGNISLYEINNDFTNWSKLDMINPDSVCCSEITKTNCN</sequence>
<reference evidence="4" key="1">
    <citation type="submission" date="2020-01" db="EMBL/GenBank/DDBJ databases">
        <title>Sphingomonas sp. strain CSW-10.</title>
        <authorList>
            <person name="Chen W.-M."/>
        </authorList>
    </citation>
    <scope>NUCLEOTIDE SEQUENCE [LARGE SCALE GENOMIC DNA]</scope>
    <source>
        <strain evidence="4">NST-5</strain>
    </source>
</reference>